<evidence type="ECO:0000256" key="5">
    <source>
        <dbReference type="ARBA" id="ARBA00023237"/>
    </source>
</evidence>
<comment type="subcellular location">
    <subcellularLocation>
        <location evidence="1">Cell outer membrane</location>
    </subcellularLocation>
</comment>
<feature type="domain" description="SusD-like N-terminal" evidence="8">
    <location>
        <begin position="90"/>
        <end position="211"/>
    </location>
</feature>
<proteinExistence type="inferred from homology"/>
<dbReference type="InterPro" id="IPR011990">
    <property type="entry name" value="TPR-like_helical_dom_sf"/>
</dbReference>
<dbReference type="InterPro" id="IPR012944">
    <property type="entry name" value="SusD_RagB_dom"/>
</dbReference>
<keyword evidence="10" id="KW-1185">Reference proteome</keyword>
<keyword evidence="4" id="KW-0472">Membrane</keyword>
<dbReference type="Proteomes" id="UP000316167">
    <property type="component" value="Unassembled WGS sequence"/>
</dbReference>
<feature type="chain" id="PRO_5021880285" evidence="6">
    <location>
        <begin position="21"/>
        <end position="478"/>
    </location>
</feature>
<evidence type="ECO:0000313" key="10">
    <source>
        <dbReference type="Proteomes" id="UP000316167"/>
    </source>
</evidence>
<feature type="signal peptide" evidence="6">
    <location>
        <begin position="1"/>
        <end position="20"/>
    </location>
</feature>
<evidence type="ECO:0000259" key="7">
    <source>
        <dbReference type="Pfam" id="PF07980"/>
    </source>
</evidence>
<sequence>MKITKPFLLLMALFITGFMACKKPLDTVPDTSLTELKTFDDVRNALRGAYDGFQSNNYYGNPGASGSPSGWSGLPELMGDDFVEALESLGNWNIMSEMIYASDNGQVAGIFIQPYEIISRVNNLLKYIDKYETGANAAEAKRIKAQALAIRAHAHFDLMRYFAPDFGRNSTALGVPYVTIFDPQKPFANLPARNTVKENYDAILKDLGDALVAFRDGGNTTGNSSRNYIDSVVVYAMRARVNYYASQWTAVISDANVALGLRPVGSAANYVAAFSTAGETAPSSEVYWAIPSDNALRPGAAISGASPNYRVTSAMTAVLQAQGGAYTNSGINRFNQAGLGGIQRTLCWKYPGIRSFKVFRAGELLLMRAEAKQRTSDATAIDDLNLLRTNRDVATGSETGAALLDAILLQRRVELLGEGHRWFDLRRTTKTIVRNECGVAGGSRASNCTITSTSRAWTFPIPFNEIKVNPNLVQNQGY</sequence>
<evidence type="ECO:0000313" key="9">
    <source>
        <dbReference type="EMBL" id="TWI80658.1"/>
    </source>
</evidence>
<evidence type="ECO:0000256" key="3">
    <source>
        <dbReference type="ARBA" id="ARBA00022729"/>
    </source>
</evidence>
<keyword evidence="5" id="KW-0998">Cell outer membrane</keyword>
<evidence type="ECO:0000256" key="4">
    <source>
        <dbReference type="ARBA" id="ARBA00023136"/>
    </source>
</evidence>
<comment type="caution">
    <text evidence="9">The sequence shown here is derived from an EMBL/GenBank/DDBJ whole genome shotgun (WGS) entry which is preliminary data.</text>
</comment>
<keyword evidence="3 6" id="KW-0732">Signal</keyword>
<evidence type="ECO:0000256" key="2">
    <source>
        <dbReference type="ARBA" id="ARBA00006275"/>
    </source>
</evidence>
<name>A0A562SHS0_9BACT</name>
<accession>A0A562SHS0</accession>
<dbReference type="GO" id="GO:0009279">
    <property type="term" value="C:cell outer membrane"/>
    <property type="evidence" value="ECO:0007669"/>
    <property type="project" value="UniProtKB-SubCell"/>
</dbReference>
<feature type="domain" description="RagB/SusD" evidence="7">
    <location>
        <begin position="356"/>
        <end position="478"/>
    </location>
</feature>
<evidence type="ECO:0000256" key="6">
    <source>
        <dbReference type="SAM" id="SignalP"/>
    </source>
</evidence>
<reference evidence="9 10" key="1">
    <citation type="journal article" date="2015" name="Stand. Genomic Sci.">
        <title>Genomic Encyclopedia of Bacterial and Archaeal Type Strains, Phase III: the genomes of soil and plant-associated and newly described type strains.</title>
        <authorList>
            <person name="Whitman W.B."/>
            <person name="Woyke T."/>
            <person name="Klenk H.P."/>
            <person name="Zhou Y."/>
            <person name="Lilburn T.G."/>
            <person name="Beck B.J."/>
            <person name="De Vos P."/>
            <person name="Vandamme P."/>
            <person name="Eisen J.A."/>
            <person name="Garrity G."/>
            <person name="Hugenholtz P."/>
            <person name="Kyrpides N.C."/>
        </authorList>
    </citation>
    <scope>NUCLEOTIDE SEQUENCE [LARGE SCALE GENOMIC DNA]</scope>
    <source>
        <strain evidence="9 10">CGMCC 1.7271</strain>
    </source>
</reference>
<dbReference type="CDD" id="cd08977">
    <property type="entry name" value="SusD"/>
    <property type="match status" value="1"/>
</dbReference>
<dbReference type="EMBL" id="VLLE01000005">
    <property type="protein sequence ID" value="TWI80658.1"/>
    <property type="molecule type" value="Genomic_DNA"/>
</dbReference>
<dbReference type="Pfam" id="PF07980">
    <property type="entry name" value="SusD_RagB"/>
    <property type="match status" value="1"/>
</dbReference>
<evidence type="ECO:0000259" key="8">
    <source>
        <dbReference type="Pfam" id="PF14322"/>
    </source>
</evidence>
<comment type="similarity">
    <text evidence="2">Belongs to the SusD family.</text>
</comment>
<dbReference type="AlphaFoldDB" id="A0A562SHS0"/>
<dbReference type="RefSeq" id="WP_144887715.1">
    <property type="nucleotide sequence ID" value="NZ_VLLE01000005.1"/>
</dbReference>
<protein>
    <submittedName>
        <fullName evidence="9">Putative outer membrane starch-binding protein</fullName>
    </submittedName>
</protein>
<dbReference type="InterPro" id="IPR033985">
    <property type="entry name" value="SusD-like_N"/>
</dbReference>
<gene>
    <name evidence="9" type="ORF">IQ13_3337</name>
</gene>
<dbReference type="PROSITE" id="PS51257">
    <property type="entry name" value="PROKAR_LIPOPROTEIN"/>
    <property type="match status" value="1"/>
</dbReference>
<dbReference type="SUPFAM" id="SSF48452">
    <property type="entry name" value="TPR-like"/>
    <property type="match status" value="1"/>
</dbReference>
<dbReference type="OrthoDB" id="1080118at2"/>
<evidence type="ECO:0000256" key="1">
    <source>
        <dbReference type="ARBA" id="ARBA00004442"/>
    </source>
</evidence>
<dbReference type="Pfam" id="PF14322">
    <property type="entry name" value="SusD-like_3"/>
    <property type="match status" value="1"/>
</dbReference>
<dbReference type="Gene3D" id="1.25.40.390">
    <property type="match status" value="1"/>
</dbReference>
<organism evidence="9 10">
    <name type="scientific">Lacibacter cauensis</name>
    <dbReference type="NCBI Taxonomy" id="510947"/>
    <lineage>
        <taxon>Bacteria</taxon>
        <taxon>Pseudomonadati</taxon>
        <taxon>Bacteroidota</taxon>
        <taxon>Chitinophagia</taxon>
        <taxon>Chitinophagales</taxon>
        <taxon>Chitinophagaceae</taxon>
        <taxon>Lacibacter</taxon>
    </lineage>
</organism>